<accession>A0A3A6U152</accession>
<dbReference type="PANTHER" id="PTHR35564:SF4">
    <property type="entry name" value="CYTOPLASMIC PROTEIN"/>
    <property type="match status" value="1"/>
</dbReference>
<keyword evidence="2" id="KW-1185">Reference proteome</keyword>
<sequence>MAQHDGIKPKVRFGSEILPAYYQSQVTNVQHSDRSGWTMLTGLPALSGNNGSIPRSMYKKALSSLFDLGDEASIDFFNGFNNRYYSLQCQAEIKHDLTSQMEEECFDWNSDAKSISSLLSNLSGMDQDIDSIPKSHFIQYTGIMGLKLTCPVTLQNMLTDYFQSTFEIEHSGLEYQPLTPCSLTSLGRAGQNNRLGCDALIGKNAALVGQKLKIKICPKDYQNYLKIHNDPNMVPAIEHMVRSYMGINFKFKLYMKVNSCYLPRIKLSSAADNDIKIGQTAWMDNSGMIQQFVEMPFSAN</sequence>
<protein>
    <submittedName>
        <fullName evidence="1">Type VI secretion protein VasB-1</fullName>
    </submittedName>
</protein>
<evidence type="ECO:0000313" key="1">
    <source>
        <dbReference type="EMBL" id="RJY14901.1"/>
    </source>
</evidence>
<reference evidence="1 2" key="1">
    <citation type="submission" date="2018-09" db="EMBL/GenBank/DDBJ databases">
        <title>Phylogeny of the Shewanellaceae, and recommendation for two new genera, Pseudoshewanella and Parashewanella.</title>
        <authorList>
            <person name="Wang G."/>
        </authorList>
    </citation>
    <scope>NUCLEOTIDE SEQUENCE [LARGE SCALE GENOMIC DNA]</scope>
    <source>
        <strain evidence="1 2">KCTC 22492</strain>
    </source>
</reference>
<name>A0A3A6U152_9GAMM</name>
<gene>
    <name evidence="1" type="ORF">D5R81_10610</name>
</gene>
<dbReference type="AlphaFoldDB" id="A0A3A6U152"/>
<dbReference type="PANTHER" id="PTHR35564">
    <property type="match status" value="1"/>
</dbReference>
<dbReference type="EMBL" id="QYYH01000059">
    <property type="protein sequence ID" value="RJY14901.1"/>
    <property type="molecule type" value="Genomic_DNA"/>
</dbReference>
<organism evidence="1 2">
    <name type="scientific">Parashewanella spongiae</name>
    <dbReference type="NCBI Taxonomy" id="342950"/>
    <lineage>
        <taxon>Bacteria</taxon>
        <taxon>Pseudomonadati</taxon>
        <taxon>Pseudomonadota</taxon>
        <taxon>Gammaproteobacteria</taxon>
        <taxon>Alteromonadales</taxon>
        <taxon>Shewanellaceae</taxon>
        <taxon>Parashewanella</taxon>
    </lineage>
</organism>
<evidence type="ECO:0000313" key="2">
    <source>
        <dbReference type="Proteomes" id="UP000273022"/>
    </source>
</evidence>
<dbReference type="InterPro" id="IPR010732">
    <property type="entry name" value="T6SS_TssG-like"/>
</dbReference>
<dbReference type="Proteomes" id="UP000273022">
    <property type="component" value="Unassembled WGS sequence"/>
</dbReference>
<comment type="caution">
    <text evidence="1">The sequence shown here is derived from an EMBL/GenBank/DDBJ whole genome shotgun (WGS) entry which is preliminary data.</text>
</comment>
<dbReference type="OrthoDB" id="6191374at2"/>
<proteinExistence type="predicted"/>
<dbReference type="Pfam" id="PF06996">
    <property type="entry name" value="T6SS_TssG"/>
    <property type="match status" value="1"/>
</dbReference>